<dbReference type="Proteomes" id="UP000198520">
    <property type="component" value="Unassembled WGS sequence"/>
</dbReference>
<reference evidence="5" key="1">
    <citation type="submission" date="2016-10" db="EMBL/GenBank/DDBJ databases">
        <authorList>
            <person name="Varghese N."/>
            <person name="Submissions S."/>
        </authorList>
    </citation>
    <scope>NUCLEOTIDE SEQUENCE [LARGE SCALE GENOMIC DNA]</scope>
    <source>
        <strain evidence="5">DSM 19083</strain>
    </source>
</reference>
<feature type="domain" description="MaoC-like" evidence="3">
    <location>
        <begin position="201"/>
        <end position="274"/>
    </location>
</feature>
<proteinExistence type="inferred from homology"/>
<dbReference type="SUPFAM" id="SSF54637">
    <property type="entry name" value="Thioesterase/thiol ester dehydrase-isomerase"/>
    <property type="match status" value="2"/>
</dbReference>
<dbReference type="GO" id="GO:0005835">
    <property type="term" value="C:fatty acid synthase complex"/>
    <property type="evidence" value="ECO:0007669"/>
    <property type="project" value="InterPro"/>
</dbReference>
<dbReference type="InterPro" id="IPR002539">
    <property type="entry name" value="MaoC-like_dom"/>
</dbReference>
<gene>
    <name evidence="4" type="ORF">SAMN04488035_2163</name>
</gene>
<dbReference type="GO" id="GO:0006633">
    <property type="term" value="P:fatty acid biosynthetic process"/>
    <property type="evidence" value="ECO:0007669"/>
    <property type="project" value="InterPro"/>
</dbReference>
<sequence length="300" mass="31711">MAPLEVPADLRVRTVAMPRLGALYARGAGGAVRGALPGGSRPSPALPSVGHRVRGVRPDVGHLTAYQHLLAERGGDELPSGYLHVLAFPVATSVMVDPDFPAPLLGMVHLANRASLLHPVTVTDELEITTWTQDLRPHKRGAQLDVVAQVSVDGEVAWEGVSTYLAKGMRVPGEAVEVERPDADARADAPIVWSLPASAGRAYAAVSGDVNPIHMSALTAKAFGFPRAIAHGMYTAARALSDVGVARGSTYDWTVEFAKPVLLPGKVAVSIEQTPSGSFTYEGRHPKSGKLHLRGEVTPR</sequence>
<dbReference type="InterPro" id="IPR003965">
    <property type="entry name" value="Fatty_acid_synthase"/>
</dbReference>
<organism evidence="4 5">
    <name type="scientific">Flavimobilis marinus</name>
    <dbReference type="NCBI Taxonomy" id="285351"/>
    <lineage>
        <taxon>Bacteria</taxon>
        <taxon>Bacillati</taxon>
        <taxon>Actinomycetota</taxon>
        <taxon>Actinomycetes</taxon>
        <taxon>Micrococcales</taxon>
        <taxon>Jonesiaceae</taxon>
        <taxon>Flavimobilis</taxon>
    </lineage>
</organism>
<dbReference type="InterPro" id="IPR029069">
    <property type="entry name" value="HotDog_dom_sf"/>
</dbReference>
<dbReference type="PANTHER" id="PTHR43841:SF3">
    <property type="entry name" value="(3R)-HYDROXYACYL-ACP DEHYDRATASE SUBUNIT HADB"/>
    <property type="match status" value="1"/>
</dbReference>
<dbReference type="EMBL" id="FONZ01000003">
    <property type="protein sequence ID" value="SFF24134.1"/>
    <property type="molecule type" value="Genomic_DNA"/>
</dbReference>
<evidence type="ECO:0000259" key="3">
    <source>
        <dbReference type="Pfam" id="PF01575"/>
    </source>
</evidence>
<dbReference type="Pfam" id="PF01575">
    <property type="entry name" value="MaoC_dehydratas"/>
    <property type="match status" value="1"/>
</dbReference>
<dbReference type="AlphaFoldDB" id="A0A1I2H1I3"/>
<dbReference type="OrthoDB" id="9774179at2"/>
<dbReference type="Gene3D" id="3.10.129.10">
    <property type="entry name" value="Hotdog Thioesterase"/>
    <property type="match status" value="1"/>
</dbReference>
<evidence type="ECO:0000256" key="1">
    <source>
        <dbReference type="ARBA" id="ARBA00005254"/>
    </source>
</evidence>
<dbReference type="PANTHER" id="PTHR43841">
    <property type="entry name" value="3-HYDROXYACYL-THIOESTER DEHYDRATASE HTDX-RELATED"/>
    <property type="match status" value="1"/>
</dbReference>
<dbReference type="GO" id="GO:0004312">
    <property type="term" value="F:fatty acid synthase activity"/>
    <property type="evidence" value="ECO:0007669"/>
    <property type="project" value="InterPro"/>
</dbReference>
<comment type="similarity">
    <text evidence="1">Belongs to the enoyl-CoA hydratase/isomerase family.</text>
</comment>
<evidence type="ECO:0000313" key="5">
    <source>
        <dbReference type="Proteomes" id="UP000198520"/>
    </source>
</evidence>
<accession>A0A1I2H1I3</accession>
<evidence type="ECO:0000256" key="2">
    <source>
        <dbReference type="SAM" id="MobiDB-lite"/>
    </source>
</evidence>
<evidence type="ECO:0000313" key="4">
    <source>
        <dbReference type="EMBL" id="SFF24134.1"/>
    </source>
</evidence>
<dbReference type="PRINTS" id="PR01483">
    <property type="entry name" value="FASYNTHASE"/>
</dbReference>
<name>A0A1I2H1I3_9MICO</name>
<dbReference type="STRING" id="285351.SAMN04488035_2163"/>
<dbReference type="RefSeq" id="WP_093378410.1">
    <property type="nucleotide sequence ID" value="NZ_BNAN01000003.1"/>
</dbReference>
<feature type="region of interest" description="Disordered" evidence="2">
    <location>
        <begin position="278"/>
        <end position="300"/>
    </location>
</feature>
<keyword evidence="5" id="KW-1185">Reference proteome</keyword>
<protein>
    <submittedName>
        <fullName evidence="4">Acyl dehydratase</fullName>
    </submittedName>
</protein>